<accession>A0ABR0K827</accession>
<dbReference type="EMBL" id="JAVRRG010000070">
    <property type="protein sequence ID" value="KAK5089795.1"/>
    <property type="molecule type" value="Genomic_DNA"/>
</dbReference>
<feature type="compositionally biased region" description="Low complexity" evidence="1">
    <location>
        <begin position="89"/>
        <end position="105"/>
    </location>
</feature>
<dbReference type="Proteomes" id="UP001345013">
    <property type="component" value="Unassembled WGS sequence"/>
</dbReference>
<keyword evidence="3" id="KW-1185">Reference proteome</keyword>
<name>A0ABR0K827_9EURO</name>
<feature type="compositionally biased region" description="Polar residues" evidence="1">
    <location>
        <begin position="106"/>
        <end position="140"/>
    </location>
</feature>
<feature type="region of interest" description="Disordered" evidence="1">
    <location>
        <begin position="247"/>
        <end position="359"/>
    </location>
</feature>
<comment type="caution">
    <text evidence="2">The sequence shown here is derived from an EMBL/GenBank/DDBJ whole genome shotgun (WGS) entry which is preliminary data.</text>
</comment>
<evidence type="ECO:0000313" key="2">
    <source>
        <dbReference type="EMBL" id="KAK5089795.1"/>
    </source>
</evidence>
<proteinExistence type="predicted"/>
<feature type="compositionally biased region" description="Basic and acidic residues" evidence="1">
    <location>
        <begin position="333"/>
        <end position="355"/>
    </location>
</feature>
<protein>
    <submittedName>
        <fullName evidence="2">Uncharacterized protein</fullName>
    </submittedName>
</protein>
<evidence type="ECO:0000256" key="1">
    <source>
        <dbReference type="SAM" id="MobiDB-lite"/>
    </source>
</evidence>
<organism evidence="2 3">
    <name type="scientific">Lithohypha guttulata</name>
    <dbReference type="NCBI Taxonomy" id="1690604"/>
    <lineage>
        <taxon>Eukaryota</taxon>
        <taxon>Fungi</taxon>
        <taxon>Dikarya</taxon>
        <taxon>Ascomycota</taxon>
        <taxon>Pezizomycotina</taxon>
        <taxon>Eurotiomycetes</taxon>
        <taxon>Chaetothyriomycetidae</taxon>
        <taxon>Chaetothyriales</taxon>
        <taxon>Trichomeriaceae</taxon>
        <taxon>Lithohypha</taxon>
    </lineage>
</organism>
<evidence type="ECO:0000313" key="3">
    <source>
        <dbReference type="Proteomes" id="UP001345013"/>
    </source>
</evidence>
<sequence length="373" mass="40469">MSVLTVTNTVPNRAFTIPEGSYNSAPTRRLPQTQIQADLPSYTRTTSSKSQPAVANTHRHSRTGSTSTLPPNPFAASKARQPHRHSHIPSTSTQSSSSRPSPQSPANMQRQGTTGSTSNTSLPRRSTSGRSVATNSPTSYVTLMRKQKATVWCDRSQSIDARMAAQQKAAKQRAVLEVVGTNSQRTSTINSGGVVGKIRHGGVPKAQQYTSPNMSGVNVPTRLLAFDMQGEDEPEGRVLGDNSMVHARTGSGKSSIHSAKYRSGYPRAHTTPPDGGSPAHEGIPEVGETPNQEQQKENYFDGSKIRQATNVDSEEEDSFGELKEMMGPNSKQHALDQKAKEEDLRRRGSVDERTTTMKSTQRLFVANPDIDSD</sequence>
<reference evidence="2 3" key="1">
    <citation type="submission" date="2023-08" db="EMBL/GenBank/DDBJ databases">
        <title>Black Yeasts Isolated from many extreme environments.</title>
        <authorList>
            <person name="Coleine C."/>
            <person name="Stajich J.E."/>
            <person name="Selbmann L."/>
        </authorList>
    </citation>
    <scope>NUCLEOTIDE SEQUENCE [LARGE SCALE GENOMIC DNA]</scope>
    <source>
        <strain evidence="2 3">CCFEE 5885</strain>
    </source>
</reference>
<feature type="compositionally biased region" description="Polar residues" evidence="1">
    <location>
        <begin position="41"/>
        <end position="54"/>
    </location>
</feature>
<gene>
    <name evidence="2" type="ORF">LTR24_005847</name>
</gene>
<feature type="region of interest" description="Disordered" evidence="1">
    <location>
        <begin position="41"/>
        <end position="140"/>
    </location>
</feature>